<accession>A0A7E6FGF6</accession>
<dbReference type="GO" id="GO:0005886">
    <property type="term" value="C:plasma membrane"/>
    <property type="evidence" value="ECO:0007669"/>
    <property type="project" value="UniProtKB-SubCell"/>
</dbReference>
<evidence type="ECO:0000256" key="10">
    <source>
        <dbReference type="ARBA" id="ARBA00023157"/>
    </source>
</evidence>
<dbReference type="FunFam" id="2.60.40.60:FF:000015">
    <property type="entry name" value="FAT atypical cadherin 1"/>
    <property type="match status" value="4"/>
</dbReference>
<feature type="domain" description="Cadherin" evidence="14">
    <location>
        <begin position="2748"/>
        <end position="2853"/>
    </location>
</feature>
<evidence type="ECO:0000256" key="1">
    <source>
        <dbReference type="ARBA" id="ARBA00004167"/>
    </source>
</evidence>
<dbReference type="KEGG" id="osn:115221607"/>
<feature type="domain" description="Cadherin" evidence="14">
    <location>
        <begin position="366"/>
        <end position="493"/>
    </location>
</feature>
<keyword evidence="11" id="KW-0325">Glycoprotein</keyword>
<evidence type="ECO:0000259" key="14">
    <source>
        <dbReference type="PROSITE" id="PS50268"/>
    </source>
</evidence>
<feature type="domain" description="Cadherin" evidence="14">
    <location>
        <begin position="745"/>
        <end position="856"/>
    </location>
</feature>
<dbReference type="PRINTS" id="PR00205">
    <property type="entry name" value="CADHERIN"/>
</dbReference>
<feature type="domain" description="Cadherin" evidence="14">
    <location>
        <begin position="1477"/>
        <end position="1583"/>
    </location>
</feature>
<dbReference type="FunFam" id="2.60.40.60:FF:000039">
    <property type="entry name" value="FAT atypical cadherin 3"/>
    <property type="match status" value="1"/>
</dbReference>
<evidence type="ECO:0000256" key="9">
    <source>
        <dbReference type="ARBA" id="ARBA00023136"/>
    </source>
</evidence>
<dbReference type="InterPro" id="IPR002126">
    <property type="entry name" value="Cadherin-like_dom"/>
</dbReference>
<dbReference type="SUPFAM" id="SSF49313">
    <property type="entry name" value="Cadherin-like"/>
    <property type="match status" value="29"/>
</dbReference>
<feature type="domain" description="Cadherin" evidence="14">
    <location>
        <begin position="2641"/>
        <end position="2748"/>
    </location>
</feature>
<dbReference type="Gene3D" id="2.60.40.60">
    <property type="entry name" value="Cadherins"/>
    <property type="match status" value="30"/>
</dbReference>
<feature type="domain" description="Cadherin" evidence="14">
    <location>
        <begin position="1267"/>
        <end position="1373"/>
    </location>
</feature>
<feature type="domain" description="Cadherin" evidence="14">
    <location>
        <begin position="1056"/>
        <end position="1164"/>
    </location>
</feature>
<keyword evidence="7" id="KW-0130">Cell adhesion</keyword>
<dbReference type="FunFam" id="2.60.40.60:FF:000024">
    <property type="entry name" value="FAT atypical cadherin 3"/>
    <property type="match status" value="2"/>
</dbReference>
<dbReference type="GO" id="GO:0007156">
    <property type="term" value="P:homophilic cell adhesion via plasma membrane adhesion molecules"/>
    <property type="evidence" value="ECO:0007669"/>
    <property type="project" value="InterPro"/>
</dbReference>
<dbReference type="Proteomes" id="UP000515154">
    <property type="component" value="Linkage group LG18"/>
</dbReference>
<reference evidence="16" key="1">
    <citation type="submission" date="2025-08" db="UniProtKB">
        <authorList>
            <consortium name="RefSeq"/>
        </authorList>
    </citation>
    <scope>IDENTIFICATION</scope>
</reference>
<dbReference type="PANTHER" id="PTHR24026:SF126">
    <property type="entry name" value="PROTOCADHERIN FAT 4"/>
    <property type="match status" value="1"/>
</dbReference>
<dbReference type="InterPro" id="IPR020894">
    <property type="entry name" value="Cadherin_CS"/>
</dbReference>
<dbReference type="FunFam" id="2.60.40.60:FF:000092">
    <property type="entry name" value="Protocadherin 8"/>
    <property type="match status" value="1"/>
</dbReference>
<feature type="domain" description="Cadherin" evidence="14">
    <location>
        <begin position="1165"/>
        <end position="1266"/>
    </location>
</feature>
<dbReference type="FunFam" id="2.60.40.60:FF:000020">
    <property type="entry name" value="Dachsous cadherin-related 1b"/>
    <property type="match status" value="6"/>
</dbReference>
<feature type="transmembrane region" description="Helical" evidence="13">
    <location>
        <begin position="3312"/>
        <end position="3332"/>
    </location>
</feature>
<feature type="domain" description="Cadherin" evidence="14">
    <location>
        <begin position="138"/>
        <end position="241"/>
    </location>
</feature>
<evidence type="ECO:0000256" key="2">
    <source>
        <dbReference type="ARBA" id="ARBA00022536"/>
    </source>
</evidence>
<dbReference type="CDD" id="cd11304">
    <property type="entry name" value="Cadherin_repeat"/>
    <property type="match status" value="27"/>
</dbReference>
<feature type="domain" description="Cadherin" evidence="14">
    <location>
        <begin position="2005"/>
        <end position="2113"/>
    </location>
</feature>
<evidence type="ECO:0000256" key="8">
    <source>
        <dbReference type="ARBA" id="ARBA00022989"/>
    </source>
</evidence>
<gene>
    <name evidence="16" type="primary">LOC115221607</name>
</gene>
<feature type="domain" description="Cadherin" evidence="14">
    <location>
        <begin position="1902"/>
        <end position="2003"/>
    </location>
</feature>
<feature type="domain" description="Cadherin" evidence="14">
    <location>
        <begin position="242"/>
        <end position="352"/>
    </location>
</feature>
<keyword evidence="9 13" id="KW-0472">Membrane</keyword>
<sequence>MNKRHLTNDYTPHITMYAYGSIIRLLSLFSTFSVLSSLKIIKPTNFQVIKISENTEPGIILSAVVENPTYDQLNFQLQQYGSNFYLDGKNLMTARKFDYEVSGDRMHDLTLQVSDSYSTVERSFQIQVTDINDNKPVFSGSFHGYVKEEQPVGERVIFKSLTVVDDDANDELRYSLSGVDSNKFSMSKSVIDIRTSAKFDRDTGKKHYDKLLLTVKDLANHTDSNRLNITIIDVNDNSPKCTPDIYTVYINEDVPIGSDVISIKCRDMDEGRNGYISMRFQSTASSDKFEIRPDGRIKIKSTLDYESLENFNSFLKLTVFVKDNPPDSKDSLTSTVAVNIKVLPVNEYSPTWVEFLPASLNNVYYVSENAVIGTVILTVKAEDRDRGPDCFIIYRLVSNSESSAKFRLDGITGELSTKSFLDRDVKSGGRHSYKLQVEAVDNGGQTSELDGLRPDPSLYSLKVIVKDGDTNEKTGSCQVLISVESANDNAPAFEKTKTIKIPEDHPVGDSVIILTAKDLDSGKDGEIIYSIIGGDPTKTFSINSNTGEIHLVKQLDFETMSDPVFYLNVIAQDRGTPMKSSNTIQQIDIGNVNDNLPICSSTFIKEYINDNATAGYKINRLKCTDKDKITALICFINGKNKDLFSMNADGDLLLKRAVGHDIVILHCFDADSDLYNRIKYRLHTTTPMIPFRVSSAGIVQLSGSLDYDMERSYVFQVLVSDNGLKQTTVVLNIQITENEANSPIFVSNFSTSIMEDAPIGYFVIDITATNKQHQTIKAGKLIYSIPSGNDAKLFRINSHTGCITLDGNLDREKQASYVLLIKAVEKSKTQNSAMATLTIVVADVNDNAPSCQPPAFSLTLVEDQKLNTPLQTFFCEDLDAKGNLSLTYSVTSSEPNVFDMKRQFLVLKSGFDLAKNPHGYHLYVTVSDSVHEVEITGYVKVTAVNKFSPVFSQDHYTVRFHEGTSIGHQLTKISATDRDHPNIGNDIIKYSIVKSGDNLPFHIDKQSGIIFVDSVLDRENIEKHNFQVEAVDESLRIVCNITVIVTDINDNPPYFKPASYSATVSEVDSLGTKVVDVRAYDNDTGSNAVITYSIVDGNSAGKFSIDATSGRITITNSLDYETTEINSYILTTEATDLFGGDGALSSTAVVIVQIRPVNEFPPVFQNQAYSVVVQETVTIGSILLQVSATDEDKGDDGQLTYTMPSHRLFSLESTTGQLKLKHSLDFEKTPQFILNVTAIDKGTVAKSATTKVVINVENVNEEGPKCSENFISVSVPESQQIGSSFVSLSCNDSDSGRFGEISFSIMSVNGVLNNGPFAVDNSGNLKLITSLDFEKSEKILIYIAVQDGGIPPKDTLIIISVQIIDINEAAPVFEDFNTTIIIPESVPIGTVISRISASDADIKDCITYHLTQTSEKFQLDSITGDLEVKSNLDFETKNIYLLPLKAVDSGQNPKPRTSEITLTVILTDINDSPPVFSQNLYSKTIREDTAIDSVLVTLTVSDNDSSENAIANFTVIGDTNNFFRASRDSSGNCNIILTSLEGVNYELNTSRVFKVKATDSGGLSSETTVIFQIQPLNEYAPVFLNGARTLTVDENCTAGSQLTVVNATDLDGGKDGQIHYRLVKGFAKFTIASKSGEIIIQNELDREEREFYQLEVIAVDGGEDPSAFSATLTLSIHINDVNDNRPSCQQEHYFVQIREDEPVGTEVLHLVCSDNDKDPAKKNNVLTYAITSGNERRAFSMNSSSGLLSTFTSLDRESVSSYELFIQVSDKGSSPLSVDLVLQIRIEDVNDNLPVFSPPNYSLFIFENTSVNSFLLNLTATDKDTGAAGSIFYSILSGNIKNQFMLDSVSGEMRLLTGLDREDISSYDLLIQASDKGFPPLKTFCHVTLTVLDINDNAPICTSSYIKVILAENKPLASVVTNVECNDEDSGSNAVVSYKIISGNHESSFAIDGQTGMITVKKNLDAERNQSLLLEIEASDGFHKSEVRVDISISDINETPPQFQPPGPYKVSISEDSAIGSTVYQVTAIDEDVTSTSVLYSLLTTQNSVFIIDPKTGIIQLNSRLDCDTKSLYILQVEASDNSPRQPLSQTVNVNVVVTDVNDNYPQCFPPYLFSLLETSPFPLDVSQLNCQDKDPSSPELSYRIENANEAKMFHIDERTGLVQLIKALDYETAKIHTLSINVSDNGVPRLLTKVLITIEVRPVNDNAPTFSPFFVRRVSVEENVPLGISLLKVNVKDADVGEDHGLVSLSIEAGDQNGNFYIDSKSGSLSLIRYLDRETKAIFNLTIIARDCIHDIGVPMTATTTLIVSVMDVNDNYPQFSQNSFLLKVNENAKPGSKLLTFHVRDEDTGLRGRTTLAIVEGNEKNIFSIIHSHLLLHKNLDYETKPYFRLKIKARDRGSESLSSFCHVNIEVIPRNEFPPVFLERNSSLVLRETVPVGTIVCKVNVSDKDGSLNGLLNFSIISATPLNAPISAFELYQKSGEISLVSKLDFETMPDIFNLVVRATDQAASDDIPFSSTLILSVTILNENDNPPIFTQTSFSFEVRENSPLGIYIDQITALDMDSGSFGKINYTIVDNTHDFGIDPLDGKLYLNSTLDYEQKQLYFLTVEVRDEGIPPLSATCLVKIAVIDVNDNAPVFPLSEQSVTVIEDVAQNTVIFKLHSSDADSYKSGNNQVQYKLFESFPSRNYFSIDAFSGEIYIKQQLDRETIPRHKLIILAVDQGSPQLSGTTTLTVIVEDVNDNSPVIRGDYKRRIPEDTLPGSLAFKISAFDADIGINAALSFEIVDGNTNSDFEIDRSSGYLFVNNSLDREQRSTYRLRISVTDQGLEVQRQGFKTVVIIVTDVNDNTPVFLNNSYTFTISENLPKMTPVGKLDAADADEGSNAALHFRIFYMLQGPADFVMDSGRGIISTKKELDRELVPIYRLWCEVSDSGTPSLSAFTEVRIVVLDENDNEPIFDKTSYSVRILENTPVGSTAMELNIIDLDINRAGKITLHFSLNSNDLDVAKYYFEIVYQPPRLVLRRSIDREKLNNFDFILTAQDGGMPSLSSEASVSVHIDDVNDNRPHFSPVFFNQEASRDTSCEKPLTRVSAVDQDLGDNGRISYYFVQNKYNYLFKINDVSGEIKMQMKSWKNKYIMIIKAKDWGTPQLVSDNSATLRLDTFNPSEALVSIYLGISLDDFNLKKKLFSNLLTSLIQVVYPTGKFKIWCVQEIESVTGQAITAKRRLTADERSVVAYIYCLKSNNTDTIENLPKEKDFCSTDEALSFLTINNEGEISVALEGPVWDDFNILDVQPYNTDVKLWSETSTGKITIAFIIVLLLVLMIVLFFLFRQYKRMKKKTTVIPVTTAIDANKKRTDKSHLLNVSAGKNKNILKEGNNSKNTNIKRIHFDDDFSLRSFFSGRTIDPVTGKLYEYNKKTQERRWVTK</sequence>
<dbReference type="PROSITE" id="PS00232">
    <property type="entry name" value="CADHERIN_1"/>
    <property type="match status" value="13"/>
</dbReference>
<dbReference type="GO" id="GO:0005509">
    <property type="term" value="F:calcium ion binding"/>
    <property type="evidence" value="ECO:0007669"/>
    <property type="project" value="UniProtKB-UniRule"/>
</dbReference>
<evidence type="ECO:0000256" key="5">
    <source>
        <dbReference type="ARBA" id="ARBA00022737"/>
    </source>
</evidence>
<feature type="domain" description="Cadherin" evidence="14">
    <location>
        <begin position="3088"/>
        <end position="3171"/>
    </location>
</feature>
<dbReference type="InterPro" id="IPR015919">
    <property type="entry name" value="Cadherin-like_sf"/>
</dbReference>
<proteinExistence type="predicted"/>
<dbReference type="FunFam" id="2.60.40.60:FF:000037">
    <property type="entry name" value="FAT atypical cadherin 1"/>
    <property type="match status" value="1"/>
</dbReference>
<keyword evidence="15" id="KW-1185">Reference proteome</keyword>
<feature type="domain" description="Cadherin" evidence="14">
    <location>
        <begin position="2960"/>
        <end position="3073"/>
    </location>
</feature>
<evidence type="ECO:0000256" key="4">
    <source>
        <dbReference type="ARBA" id="ARBA00022729"/>
    </source>
</evidence>
<dbReference type="SMART" id="SM00112">
    <property type="entry name" value="CA"/>
    <property type="match status" value="29"/>
</dbReference>
<evidence type="ECO:0000313" key="15">
    <source>
        <dbReference type="Proteomes" id="UP000515154"/>
    </source>
</evidence>
<feature type="domain" description="Cadherin" evidence="14">
    <location>
        <begin position="2322"/>
        <end position="2424"/>
    </location>
</feature>
<feature type="domain" description="Cadherin" evidence="14">
    <location>
        <begin position="2538"/>
        <end position="2640"/>
    </location>
</feature>
<dbReference type="FunFam" id="2.60.40.60:FF:000013">
    <property type="entry name" value="Cadherin EGF LAG seven-pass G-type receptor"/>
    <property type="match status" value="1"/>
</dbReference>
<feature type="domain" description="Cadherin" evidence="14">
    <location>
        <begin position="1584"/>
        <end position="1688"/>
    </location>
</feature>
<evidence type="ECO:0000313" key="16">
    <source>
        <dbReference type="RefSeq" id="XP_036366861.1"/>
    </source>
</evidence>
<keyword evidence="8 13" id="KW-1133">Transmembrane helix</keyword>
<evidence type="ECO:0000256" key="13">
    <source>
        <dbReference type="SAM" id="Phobius"/>
    </source>
</evidence>
<feature type="domain" description="Cadherin" evidence="14">
    <location>
        <begin position="2213"/>
        <end position="2321"/>
    </location>
</feature>
<feature type="domain" description="Cadherin" evidence="14">
    <location>
        <begin position="43"/>
        <end position="138"/>
    </location>
</feature>
<feature type="domain" description="Cadherin" evidence="14">
    <location>
        <begin position="852"/>
        <end position="951"/>
    </location>
</feature>
<evidence type="ECO:0000256" key="11">
    <source>
        <dbReference type="ARBA" id="ARBA00023180"/>
    </source>
</evidence>
<evidence type="ECO:0000256" key="7">
    <source>
        <dbReference type="ARBA" id="ARBA00022889"/>
    </source>
</evidence>
<keyword evidence="6 12" id="KW-0106">Calcium</keyword>
<feature type="domain" description="Cadherin" evidence="14">
    <location>
        <begin position="2108"/>
        <end position="2211"/>
    </location>
</feature>
<keyword evidence="3 13" id="KW-0812">Transmembrane</keyword>
<dbReference type="RefSeq" id="XP_036366861.1">
    <property type="nucleotide sequence ID" value="XM_036510968.1"/>
</dbReference>
<feature type="domain" description="Cadherin" evidence="14">
    <location>
        <begin position="1374"/>
        <end position="1476"/>
    </location>
</feature>
<dbReference type="Pfam" id="PF00028">
    <property type="entry name" value="Cadherin"/>
    <property type="match status" value="23"/>
</dbReference>
<protein>
    <submittedName>
        <fullName evidence="16">Protocadherin Fat 4-like</fullName>
    </submittedName>
</protein>
<feature type="domain" description="Cadherin" evidence="14">
    <location>
        <begin position="669"/>
        <end position="745"/>
    </location>
</feature>
<evidence type="ECO:0000256" key="3">
    <source>
        <dbReference type="ARBA" id="ARBA00022692"/>
    </source>
</evidence>
<dbReference type="PANTHER" id="PTHR24026">
    <property type="entry name" value="FAT ATYPICAL CADHERIN-RELATED"/>
    <property type="match status" value="1"/>
</dbReference>
<keyword evidence="2" id="KW-0245">EGF-like domain</keyword>
<comment type="subcellular location">
    <subcellularLocation>
        <location evidence="1">Membrane</location>
        <topology evidence="1">Single-pass membrane protein</topology>
    </subcellularLocation>
</comment>
<feature type="domain" description="Cadherin" evidence="14">
    <location>
        <begin position="493"/>
        <end position="599"/>
    </location>
</feature>
<feature type="domain" description="Cadherin" evidence="14">
    <location>
        <begin position="1689"/>
        <end position="1796"/>
    </location>
</feature>
<evidence type="ECO:0000256" key="6">
    <source>
        <dbReference type="ARBA" id="ARBA00022837"/>
    </source>
</evidence>
<feature type="domain" description="Cadherin" evidence="14">
    <location>
        <begin position="2425"/>
        <end position="2537"/>
    </location>
</feature>
<feature type="transmembrane region" description="Helical" evidence="13">
    <location>
        <begin position="21"/>
        <end position="41"/>
    </location>
</feature>
<name>A0A7E6FGF6_9MOLL</name>
<feature type="domain" description="Cadherin" evidence="14">
    <location>
        <begin position="1797"/>
        <end position="1901"/>
    </location>
</feature>
<keyword evidence="10" id="KW-1015">Disulfide bond</keyword>
<keyword evidence="5" id="KW-0677">Repeat</keyword>
<organism evidence="15 16">
    <name type="scientific">Octopus sinensis</name>
    <name type="common">East Asian common octopus</name>
    <dbReference type="NCBI Taxonomy" id="2607531"/>
    <lineage>
        <taxon>Eukaryota</taxon>
        <taxon>Metazoa</taxon>
        <taxon>Spiralia</taxon>
        <taxon>Lophotrochozoa</taxon>
        <taxon>Mollusca</taxon>
        <taxon>Cephalopoda</taxon>
        <taxon>Coleoidea</taxon>
        <taxon>Octopodiformes</taxon>
        <taxon>Octopoda</taxon>
        <taxon>Incirrata</taxon>
        <taxon>Octopodidae</taxon>
        <taxon>Octopus</taxon>
    </lineage>
</organism>
<keyword evidence="4" id="KW-0732">Signal</keyword>
<evidence type="ECO:0000256" key="12">
    <source>
        <dbReference type="PROSITE-ProRule" id="PRU00043"/>
    </source>
</evidence>
<feature type="domain" description="Cadherin" evidence="14">
    <location>
        <begin position="2854"/>
        <end position="2959"/>
    </location>
</feature>
<dbReference type="PROSITE" id="PS50268">
    <property type="entry name" value="CADHERIN_2"/>
    <property type="match status" value="29"/>
</dbReference>
<feature type="domain" description="Cadherin" evidence="14">
    <location>
        <begin position="952"/>
        <end position="1055"/>
    </location>
</feature>